<comment type="caution">
    <text evidence="2">The sequence shown here is derived from an EMBL/GenBank/DDBJ whole genome shotgun (WGS) entry which is preliminary data.</text>
</comment>
<dbReference type="EMBL" id="PDJD01000001">
    <property type="protein sequence ID" value="PFG18583.1"/>
    <property type="molecule type" value="Genomic_DNA"/>
</dbReference>
<gene>
    <name evidence="2" type="ORF">ATL40_0123</name>
</gene>
<dbReference type="Proteomes" id="UP000224915">
    <property type="component" value="Unassembled WGS sequence"/>
</dbReference>
<keyword evidence="1" id="KW-0472">Membrane</keyword>
<evidence type="ECO:0000313" key="2">
    <source>
        <dbReference type="EMBL" id="PFG18583.1"/>
    </source>
</evidence>
<keyword evidence="3" id="KW-1185">Reference proteome</keyword>
<reference evidence="2 3" key="1">
    <citation type="submission" date="2017-10" db="EMBL/GenBank/DDBJ databases">
        <title>Sequencing the genomes of 1000 actinobacteria strains.</title>
        <authorList>
            <person name="Klenk H.-P."/>
        </authorList>
    </citation>
    <scope>NUCLEOTIDE SEQUENCE [LARGE SCALE GENOMIC DNA]</scope>
    <source>
        <strain evidence="2 3">DSM 21801</strain>
    </source>
</reference>
<keyword evidence="1" id="KW-0812">Transmembrane</keyword>
<dbReference type="AlphaFoldDB" id="A0A2A9CVZ4"/>
<feature type="transmembrane region" description="Helical" evidence="1">
    <location>
        <begin position="12"/>
        <end position="39"/>
    </location>
</feature>
<evidence type="ECO:0008006" key="4">
    <source>
        <dbReference type="Google" id="ProtNLM"/>
    </source>
</evidence>
<accession>A0A2A9CVZ4</accession>
<name>A0A2A9CVZ4_9MICO</name>
<feature type="transmembrane region" description="Helical" evidence="1">
    <location>
        <begin position="45"/>
        <end position="65"/>
    </location>
</feature>
<proteinExistence type="predicted"/>
<dbReference type="RefSeq" id="WP_098467840.1">
    <property type="nucleotide sequence ID" value="NZ_PDJD01000001.1"/>
</dbReference>
<sequence>MGAQQEAQRRLPATLIAATLLSQWGSLLAAVVLVISIVGSIQLPTISYLIVMVLIAVLIGALAFATYQVLSLRWSADASGLAVRLGRAQMDRPWSATPSLRITRPWAYRVLGLARIHLGRPDGKVGRVLIPGIPQSEAEQVMRLWEAGVSRRR</sequence>
<protein>
    <recommendedName>
        <fullName evidence="4">DUF304 domain-containing protein</fullName>
    </recommendedName>
</protein>
<evidence type="ECO:0000313" key="3">
    <source>
        <dbReference type="Proteomes" id="UP000224915"/>
    </source>
</evidence>
<organism evidence="2 3">
    <name type="scientific">Serinibacter salmoneus</name>
    <dbReference type="NCBI Taxonomy" id="556530"/>
    <lineage>
        <taxon>Bacteria</taxon>
        <taxon>Bacillati</taxon>
        <taxon>Actinomycetota</taxon>
        <taxon>Actinomycetes</taxon>
        <taxon>Micrococcales</taxon>
        <taxon>Beutenbergiaceae</taxon>
        <taxon>Serinibacter</taxon>
    </lineage>
</organism>
<evidence type="ECO:0000256" key="1">
    <source>
        <dbReference type="SAM" id="Phobius"/>
    </source>
</evidence>
<keyword evidence="1" id="KW-1133">Transmembrane helix</keyword>